<name>A0A177ECN1_9MICR</name>
<dbReference type="GeneID" id="93647196"/>
<gene>
    <name evidence="1" type="ORF">NEDG_00846</name>
</gene>
<sequence length="245" mass="28303">MEDIQGYGIGGSRPNERIPEVDKNLRFYLRKEIPKLSSFSPDEVIDKLEELSRESHPDPRLVLTTTFEPVFQNNIGAFVGKLLGYQKRPCRDNGNCRRPGCYFSHQAVDENVMEVDERPFHGREGREARDPRKEQSRLLIDKQRRLIEILSQRSDLPEDLLPIVDQLHKITQRIRSPYHSAETKARFIINNRQKWMTNEHLSTYPGVLSISETGVIECASRQDAERVIRMICKGDSAAKPTFIQS</sequence>
<dbReference type="OrthoDB" id="2186004at2759"/>
<dbReference type="RefSeq" id="XP_067544361.1">
    <property type="nucleotide sequence ID" value="XM_067688264.1"/>
</dbReference>
<dbReference type="EMBL" id="LTDL01000040">
    <property type="protein sequence ID" value="OAG29713.1"/>
    <property type="molecule type" value="Genomic_DNA"/>
</dbReference>
<evidence type="ECO:0008006" key="3">
    <source>
        <dbReference type="Google" id="ProtNLM"/>
    </source>
</evidence>
<proteinExistence type="predicted"/>
<reference evidence="1 2" key="1">
    <citation type="submission" date="2016-02" db="EMBL/GenBank/DDBJ databases">
        <title>Discovery of a natural microsporidian pathogen with a broad tissue tropism in Caenorhabditis elegans.</title>
        <authorList>
            <person name="Luallen R.J."/>
            <person name="Reinke A.W."/>
            <person name="Tong L."/>
            <person name="Botts M.R."/>
            <person name="Felix M.-A."/>
            <person name="Troemel E.R."/>
        </authorList>
    </citation>
    <scope>NUCLEOTIDE SEQUENCE [LARGE SCALE GENOMIC DNA]</scope>
    <source>
        <strain evidence="1 2">JUm2807</strain>
    </source>
</reference>
<organism evidence="1 2">
    <name type="scientific">Nematocida displodere</name>
    <dbReference type="NCBI Taxonomy" id="1805483"/>
    <lineage>
        <taxon>Eukaryota</taxon>
        <taxon>Fungi</taxon>
        <taxon>Fungi incertae sedis</taxon>
        <taxon>Microsporidia</taxon>
        <taxon>Nematocida</taxon>
    </lineage>
</organism>
<dbReference type="AlphaFoldDB" id="A0A177ECN1"/>
<dbReference type="Proteomes" id="UP000185944">
    <property type="component" value="Unassembled WGS sequence"/>
</dbReference>
<keyword evidence="2" id="KW-1185">Reference proteome</keyword>
<protein>
    <recommendedName>
        <fullName evidence="3">C3H1-type domain-containing protein</fullName>
    </recommendedName>
</protein>
<evidence type="ECO:0000313" key="1">
    <source>
        <dbReference type="EMBL" id="OAG29713.1"/>
    </source>
</evidence>
<accession>A0A177ECN1</accession>
<evidence type="ECO:0000313" key="2">
    <source>
        <dbReference type="Proteomes" id="UP000185944"/>
    </source>
</evidence>
<comment type="caution">
    <text evidence="1">The sequence shown here is derived from an EMBL/GenBank/DDBJ whole genome shotgun (WGS) entry which is preliminary data.</text>
</comment>
<dbReference type="VEuPathDB" id="MicrosporidiaDB:NEDG_00846"/>